<dbReference type="EMBL" id="ML732187">
    <property type="protein sequence ID" value="KAB8075970.1"/>
    <property type="molecule type" value="Genomic_DNA"/>
</dbReference>
<dbReference type="PROSITE" id="PS50088">
    <property type="entry name" value="ANK_REPEAT"/>
    <property type="match status" value="1"/>
</dbReference>
<sequence>MADPLAITSLILQVIETAHKVYKYGKEVQNSDSEIRELFGELFALKAILEQMSKERQDPPPYMQDPEPAEALPSDSFLQGLLKANTVLKEILDDLQKRQLRGPSFFKQLGWPGRKAKLQDSIVQLERLKSYFILVMMNENSATEKEISLSVNLLADLGKQIKQDGQEELRRKIREWICPIDMEAIHRKARSACQAGTGHWFINGPFQQWFRGTPDRGRLFSEETRMATKSMNSTLVLFAYCSFQLSVSQTLVHVLGAFLAQLSEIFPEALDELKEDFRKKALPTSDTLLQLFLNHASRLESLFIFVDAANESNESEDIMNMLLTLLESGDKTHVMITSTAASVTLRNADLLRAEMNPSSTKPDIQAFVSAQLEMRPALRHLPPHTKDHIIDLLLRKSNGIAQRTGRDVRKALETMPESLNGTYEEILGQISPHDRELAREALLWLTFSRQSLTLSALSEAVVIEEGDKSLDEDCRLFDSTVILRICQGLVVYDGMTSVISLAHSSVHTFLTSDAIRQGPAAFYSLQKDEAARRIYRTCLTYLMFDTFRRPCSGPASLNKRLMRFPLLQYAATTWGQYCGPHAPVGFTLADTELDDIMTFFATRDAKHGGNFTSWVQVLIPEVATEEASTTEPLYYASSFGMTAIVDRLIKSGVNVDNPGGRHGSTALTVASYRGQYSTVKKLLEAGADPNKKDCHGMTALQWARSRKHYRIAKLLLANGSKNIPSLSSADMVCKQAFTHWTPARLSRRSKIWNFDPQSSAGEPGERKMAMMNLPTSADGSIKGNTVWD</sequence>
<evidence type="ECO:0000259" key="4">
    <source>
        <dbReference type="Pfam" id="PF24883"/>
    </source>
</evidence>
<dbReference type="Gene3D" id="1.25.40.20">
    <property type="entry name" value="Ankyrin repeat-containing domain"/>
    <property type="match status" value="1"/>
</dbReference>
<evidence type="ECO:0000313" key="5">
    <source>
        <dbReference type="EMBL" id="KAB8075970.1"/>
    </source>
</evidence>
<gene>
    <name evidence="5" type="ORF">BDV29DRAFT_155206</name>
</gene>
<dbReference type="PANTHER" id="PTHR10039:SF16">
    <property type="entry name" value="GPI INOSITOL-DEACYLASE"/>
    <property type="match status" value="1"/>
</dbReference>
<evidence type="ECO:0000256" key="1">
    <source>
        <dbReference type="ARBA" id="ARBA00022737"/>
    </source>
</evidence>
<feature type="repeat" description="ANK" evidence="2">
    <location>
        <begin position="662"/>
        <end position="694"/>
    </location>
</feature>
<feature type="domain" description="GPI inositol-deacylase winged helix" evidence="3">
    <location>
        <begin position="434"/>
        <end position="515"/>
    </location>
</feature>
<dbReference type="Pfam" id="PF12796">
    <property type="entry name" value="Ank_2"/>
    <property type="match status" value="1"/>
</dbReference>
<evidence type="ECO:0000256" key="2">
    <source>
        <dbReference type="PROSITE-ProRule" id="PRU00023"/>
    </source>
</evidence>
<dbReference type="PANTHER" id="PTHR10039">
    <property type="entry name" value="AMELOGENIN"/>
    <property type="match status" value="1"/>
</dbReference>
<dbReference type="SMART" id="SM00248">
    <property type="entry name" value="ANK"/>
    <property type="match status" value="3"/>
</dbReference>
<dbReference type="InterPro" id="IPR036770">
    <property type="entry name" value="Ankyrin_rpt-contain_sf"/>
</dbReference>
<keyword evidence="1" id="KW-0677">Repeat</keyword>
<reference evidence="5 6" key="1">
    <citation type="submission" date="2019-04" db="EMBL/GenBank/DDBJ databases">
        <title>Friends and foes A comparative genomics study of 23 Aspergillus species from section Flavi.</title>
        <authorList>
            <consortium name="DOE Joint Genome Institute"/>
            <person name="Kjaerbolling I."/>
            <person name="Vesth T."/>
            <person name="Frisvad J.C."/>
            <person name="Nybo J.L."/>
            <person name="Theobald S."/>
            <person name="Kildgaard S."/>
            <person name="Isbrandt T."/>
            <person name="Kuo A."/>
            <person name="Sato A."/>
            <person name="Lyhne E.K."/>
            <person name="Kogle M.E."/>
            <person name="Wiebenga A."/>
            <person name="Kun R.S."/>
            <person name="Lubbers R.J."/>
            <person name="Makela M.R."/>
            <person name="Barry K."/>
            <person name="Chovatia M."/>
            <person name="Clum A."/>
            <person name="Daum C."/>
            <person name="Haridas S."/>
            <person name="He G."/>
            <person name="LaButti K."/>
            <person name="Lipzen A."/>
            <person name="Mondo S."/>
            <person name="Riley R."/>
            <person name="Salamov A."/>
            <person name="Simmons B.A."/>
            <person name="Magnuson J.K."/>
            <person name="Henrissat B."/>
            <person name="Mortensen U.H."/>
            <person name="Larsen T.O."/>
            <person name="Devries R.P."/>
            <person name="Grigoriev I.V."/>
            <person name="Machida M."/>
            <person name="Baker S.E."/>
            <person name="Andersen M.R."/>
        </authorList>
    </citation>
    <scope>NUCLEOTIDE SEQUENCE [LARGE SCALE GENOMIC DNA]</scope>
    <source>
        <strain evidence="5 6">CBS 151.66</strain>
    </source>
</reference>
<name>A0A5N5X9N0_9EURO</name>
<dbReference type="PROSITE" id="PS50297">
    <property type="entry name" value="ANK_REP_REGION"/>
    <property type="match status" value="1"/>
</dbReference>
<dbReference type="Pfam" id="PF22939">
    <property type="entry name" value="WHD_GPIID"/>
    <property type="match status" value="1"/>
</dbReference>
<proteinExistence type="predicted"/>
<dbReference type="SUPFAM" id="SSF48403">
    <property type="entry name" value="Ankyrin repeat"/>
    <property type="match status" value="1"/>
</dbReference>
<dbReference type="InterPro" id="IPR056884">
    <property type="entry name" value="NPHP3-like_N"/>
</dbReference>
<keyword evidence="2" id="KW-0040">ANK repeat</keyword>
<dbReference type="Proteomes" id="UP000326565">
    <property type="component" value="Unassembled WGS sequence"/>
</dbReference>
<dbReference type="Pfam" id="PF24883">
    <property type="entry name" value="NPHP3_N"/>
    <property type="match status" value="1"/>
</dbReference>
<protein>
    <submittedName>
        <fullName evidence="5">Uncharacterized protein</fullName>
    </submittedName>
</protein>
<accession>A0A5N5X9N0</accession>
<dbReference type="AlphaFoldDB" id="A0A5N5X9N0"/>
<dbReference type="InterPro" id="IPR002110">
    <property type="entry name" value="Ankyrin_rpt"/>
</dbReference>
<keyword evidence="6" id="KW-1185">Reference proteome</keyword>
<evidence type="ECO:0000313" key="6">
    <source>
        <dbReference type="Proteomes" id="UP000326565"/>
    </source>
</evidence>
<feature type="domain" description="Nephrocystin 3-like N-terminal" evidence="4">
    <location>
        <begin position="230"/>
        <end position="338"/>
    </location>
</feature>
<organism evidence="5 6">
    <name type="scientific">Aspergillus leporis</name>
    <dbReference type="NCBI Taxonomy" id="41062"/>
    <lineage>
        <taxon>Eukaryota</taxon>
        <taxon>Fungi</taxon>
        <taxon>Dikarya</taxon>
        <taxon>Ascomycota</taxon>
        <taxon>Pezizomycotina</taxon>
        <taxon>Eurotiomycetes</taxon>
        <taxon>Eurotiomycetidae</taxon>
        <taxon>Eurotiales</taxon>
        <taxon>Aspergillaceae</taxon>
        <taxon>Aspergillus</taxon>
        <taxon>Aspergillus subgen. Circumdati</taxon>
    </lineage>
</organism>
<evidence type="ECO:0000259" key="3">
    <source>
        <dbReference type="Pfam" id="PF22939"/>
    </source>
</evidence>
<dbReference type="InterPro" id="IPR054471">
    <property type="entry name" value="GPIID_WHD"/>
</dbReference>
<dbReference type="OrthoDB" id="1577640at2759"/>